<evidence type="ECO:0000259" key="2">
    <source>
        <dbReference type="Pfam" id="PF05065"/>
    </source>
</evidence>
<reference evidence="3 4" key="1">
    <citation type="submission" date="2024-02" db="EMBL/GenBank/DDBJ databases">
        <title>Genome analysis and characterization of Microbaculum marinisediminis sp. nov., isolated from marine sediment.</title>
        <authorList>
            <person name="Du Z.-J."/>
            <person name="Ye Y.-Q."/>
            <person name="Zhang Z.-R."/>
            <person name="Yuan S.-M."/>
            <person name="Zhang X.-Y."/>
        </authorList>
    </citation>
    <scope>NUCLEOTIDE SEQUENCE [LARGE SCALE GENOMIC DNA]</scope>
    <source>
        <strain evidence="3 4">SDUM1044001</strain>
    </source>
</reference>
<dbReference type="AlphaFoldDB" id="A0AAW9RS99"/>
<organism evidence="3 4">
    <name type="scientific">Microbaculum marinum</name>
    <dbReference type="NCBI Taxonomy" id="1764581"/>
    <lineage>
        <taxon>Bacteria</taxon>
        <taxon>Pseudomonadati</taxon>
        <taxon>Pseudomonadota</taxon>
        <taxon>Alphaproteobacteria</taxon>
        <taxon>Hyphomicrobiales</taxon>
        <taxon>Tepidamorphaceae</taxon>
        <taxon>Microbaculum</taxon>
    </lineage>
</organism>
<dbReference type="NCBIfam" id="TIGR01554">
    <property type="entry name" value="major_cap_HK97"/>
    <property type="match status" value="1"/>
</dbReference>
<dbReference type="Gene3D" id="3.30.2400.10">
    <property type="entry name" value="Major capsid protein gp5"/>
    <property type="match status" value="1"/>
</dbReference>
<dbReference type="RefSeq" id="WP_340330919.1">
    <property type="nucleotide sequence ID" value="NZ_JAZHOF010000007.1"/>
</dbReference>
<dbReference type="Proteomes" id="UP001378188">
    <property type="component" value="Unassembled WGS sequence"/>
</dbReference>
<comment type="subcellular location">
    <subcellularLocation>
        <location evidence="1">Virion</location>
    </subcellularLocation>
</comment>
<keyword evidence="4" id="KW-1185">Reference proteome</keyword>
<evidence type="ECO:0000313" key="4">
    <source>
        <dbReference type="Proteomes" id="UP001378188"/>
    </source>
</evidence>
<comment type="caution">
    <text evidence="3">The sequence shown here is derived from an EMBL/GenBank/DDBJ whole genome shotgun (WGS) entry which is preliminary data.</text>
</comment>
<dbReference type="SUPFAM" id="SSF56563">
    <property type="entry name" value="Major capsid protein gp5"/>
    <property type="match status" value="1"/>
</dbReference>
<dbReference type="InterPro" id="IPR024455">
    <property type="entry name" value="Phage_capsid"/>
</dbReference>
<proteinExistence type="predicted"/>
<feature type="domain" description="Phage capsid-like C-terminal" evidence="2">
    <location>
        <begin position="88"/>
        <end position="357"/>
    </location>
</feature>
<evidence type="ECO:0000256" key="1">
    <source>
        <dbReference type="ARBA" id="ARBA00004328"/>
    </source>
</evidence>
<accession>A0AAW9RS99</accession>
<evidence type="ECO:0000313" key="3">
    <source>
        <dbReference type="EMBL" id="MEJ8573218.1"/>
    </source>
</evidence>
<gene>
    <name evidence="3" type="ORF">V3328_17130</name>
</gene>
<dbReference type="InterPro" id="IPR054612">
    <property type="entry name" value="Phage_capsid-like_C"/>
</dbReference>
<dbReference type="Gene3D" id="3.30.2320.10">
    <property type="entry name" value="hypothetical protein PF0899 domain"/>
    <property type="match status" value="1"/>
</dbReference>
<protein>
    <submittedName>
        <fullName evidence="3">Phage major capsid protein</fullName>
    </submittedName>
</protein>
<dbReference type="EMBL" id="JAZHOF010000007">
    <property type="protein sequence ID" value="MEJ8573218.1"/>
    <property type="molecule type" value="Genomic_DNA"/>
</dbReference>
<name>A0AAW9RS99_9HYPH</name>
<dbReference type="Pfam" id="PF05065">
    <property type="entry name" value="Phage_capsid"/>
    <property type="match status" value="1"/>
</dbReference>
<sequence length="362" mass="39257">MEHETVMAALTDMGTATTERFNSLDDKIEALETANLDIEKKLTADRPWGGGSVRSWGDQVSRSEDWAAMAAARRGTIKMAITTADDSGGSLIPPDHRTDPVLMPRRRMRVRDLLNPGQTSSNAVTYSRQTTRTNNAAVVSETTEKPESVYEFETVTAPVRTIAHWVPASVQVYDDAPALASVINGELRYGLEYAEEEELLFGDGTGEHLEGLATVATAFSAPFSASGDTEVDVILQAISQLSNSEVEASGIILNSQDFLRISGLKDAEGRYLLGNPHNAGQPRMWGLPVVATPAMPVDAFLVGAFRRAATVYDKMLPEVVVSSEDRDNFIKNMLTVRAEERLAMSVSLPGALIYGDFGNVSE</sequence>